<evidence type="ECO:0000313" key="9">
    <source>
        <dbReference type="EMBL" id="CAB4577678.1"/>
    </source>
</evidence>
<organism evidence="9">
    <name type="scientific">freshwater metagenome</name>
    <dbReference type="NCBI Taxonomy" id="449393"/>
    <lineage>
        <taxon>unclassified sequences</taxon>
        <taxon>metagenomes</taxon>
        <taxon>ecological metagenomes</taxon>
    </lineage>
</organism>
<keyword evidence="6" id="KW-0139">CF(1)</keyword>
<comment type="subcellular location">
    <subcellularLocation>
        <location evidence="1">Membrane</location>
        <topology evidence="1">Peripheral membrane protein</topology>
    </subcellularLocation>
</comment>
<dbReference type="InterPro" id="IPR020546">
    <property type="entry name" value="ATP_synth_F1_dsu/esu_N"/>
</dbReference>
<reference evidence="9" key="1">
    <citation type="submission" date="2020-05" db="EMBL/GenBank/DDBJ databases">
        <authorList>
            <person name="Chiriac C."/>
            <person name="Salcher M."/>
            <person name="Ghai R."/>
            <person name="Kavagutti S V."/>
        </authorList>
    </citation>
    <scope>NUCLEOTIDE SEQUENCE</scope>
</reference>
<evidence type="ECO:0000259" key="8">
    <source>
        <dbReference type="Pfam" id="PF02823"/>
    </source>
</evidence>
<dbReference type="NCBIfam" id="NF009977">
    <property type="entry name" value="PRK13442.1"/>
    <property type="match status" value="1"/>
</dbReference>
<keyword evidence="4" id="KW-0406">Ion transport</keyword>
<keyword evidence="7" id="KW-0066">ATP synthesis</keyword>
<dbReference type="EMBL" id="CAEZTT010000069">
    <property type="protein sequence ID" value="CAB4577678.1"/>
    <property type="molecule type" value="Genomic_DNA"/>
</dbReference>
<sequence length="119" mass="12720">MATIKVSLLATDRSVWQGQATSVVLRTLDGELGILAGHVPMLSSLAVGPVFINSESGERIAAAVHGGFVTVDHNEVTIFAQRCELKEEIDVARVNAALAQQDDPEKTKRNQVRLAVANS</sequence>
<keyword evidence="5" id="KW-0472">Membrane</keyword>
<keyword evidence="3" id="KW-0813">Transport</keyword>
<dbReference type="Gene3D" id="2.60.15.10">
    <property type="entry name" value="F0F1 ATP synthase delta/epsilon subunit, N-terminal"/>
    <property type="match status" value="1"/>
</dbReference>
<dbReference type="InterPro" id="IPR001469">
    <property type="entry name" value="ATP_synth_F1_dsu/esu"/>
</dbReference>
<evidence type="ECO:0000256" key="5">
    <source>
        <dbReference type="ARBA" id="ARBA00023136"/>
    </source>
</evidence>
<evidence type="ECO:0000256" key="2">
    <source>
        <dbReference type="ARBA" id="ARBA00005712"/>
    </source>
</evidence>
<accession>A0A6J6EYG1</accession>
<feature type="domain" description="ATP synthase F1 complex delta/epsilon subunit N-terminal" evidence="8">
    <location>
        <begin position="5"/>
        <end position="82"/>
    </location>
</feature>
<dbReference type="PANTHER" id="PTHR13822">
    <property type="entry name" value="ATP SYNTHASE DELTA/EPSILON CHAIN"/>
    <property type="match status" value="1"/>
</dbReference>
<name>A0A6J6EYG1_9ZZZZ</name>
<evidence type="ECO:0000256" key="4">
    <source>
        <dbReference type="ARBA" id="ARBA00023065"/>
    </source>
</evidence>
<dbReference type="NCBIfam" id="TIGR01216">
    <property type="entry name" value="ATP_synt_epsi"/>
    <property type="match status" value="1"/>
</dbReference>
<evidence type="ECO:0000256" key="1">
    <source>
        <dbReference type="ARBA" id="ARBA00004170"/>
    </source>
</evidence>
<evidence type="ECO:0000256" key="3">
    <source>
        <dbReference type="ARBA" id="ARBA00022448"/>
    </source>
</evidence>
<proteinExistence type="inferred from homology"/>
<dbReference type="PANTHER" id="PTHR13822:SF10">
    <property type="entry name" value="ATP SYNTHASE EPSILON CHAIN, CHLOROPLASTIC"/>
    <property type="match status" value="1"/>
</dbReference>
<evidence type="ECO:0000256" key="6">
    <source>
        <dbReference type="ARBA" id="ARBA00023196"/>
    </source>
</evidence>
<gene>
    <name evidence="9" type="ORF">UFOPK1726_00675</name>
</gene>
<dbReference type="CDD" id="cd12152">
    <property type="entry name" value="F1-ATPase_delta"/>
    <property type="match status" value="1"/>
</dbReference>
<dbReference type="GO" id="GO:0046933">
    <property type="term" value="F:proton-transporting ATP synthase activity, rotational mechanism"/>
    <property type="evidence" value="ECO:0007669"/>
    <property type="project" value="InterPro"/>
</dbReference>
<dbReference type="InterPro" id="IPR036771">
    <property type="entry name" value="ATPsynth_dsu/esu_N"/>
</dbReference>
<dbReference type="HAMAP" id="MF_00530">
    <property type="entry name" value="ATP_synth_epsil_bac"/>
    <property type="match status" value="1"/>
</dbReference>
<dbReference type="AlphaFoldDB" id="A0A6J6EYG1"/>
<evidence type="ECO:0000256" key="7">
    <source>
        <dbReference type="ARBA" id="ARBA00023310"/>
    </source>
</evidence>
<dbReference type="Pfam" id="PF02823">
    <property type="entry name" value="ATP-synt_DE_N"/>
    <property type="match status" value="1"/>
</dbReference>
<protein>
    <submittedName>
        <fullName evidence="9">Unannotated protein</fullName>
    </submittedName>
</protein>
<dbReference type="SUPFAM" id="SSF51344">
    <property type="entry name" value="Epsilon subunit of F1F0-ATP synthase N-terminal domain"/>
    <property type="match status" value="1"/>
</dbReference>
<comment type="similarity">
    <text evidence="2">Belongs to the ATPase epsilon chain family.</text>
</comment>
<dbReference type="GO" id="GO:0045259">
    <property type="term" value="C:proton-transporting ATP synthase complex"/>
    <property type="evidence" value="ECO:0007669"/>
    <property type="project" value="UniProtKB-KW"/>
</dbReference>